<evidence type="ECO:0000256" key="4">
    <source>
        <dbReference type="ARBA" id="ARBA00022448"/>
    </source>
</evidence>
<dbReference type="InterPro" id="IPR050173">
    <property type="entry name" value="ABC_transporter_C-like"/>
</dbReference>
<dbReference type="InterPro" id="IPR027417">
    <property type="entry name" value="P-loop_NTPase"/>
</dbReference>
<dbReference type="OrthoDB" id="6500128at2759"/>
<feature type="transmembrane region" description="Helical" evidence="13">
    <location>
        <begin position="109"/>
        <end position="136"/>
    </location>
</feature>
<keyword evidence="5 13" id="KW-0812">Transmembrane</keyword>
<comment type="subcellular location">
    <subcellularLocation>
        <location evidence="1">Membrane</location>
        <topology evidence="1">Multi-pass membrane protein</topology>
    </subcellularLocation>
</comment>
<dbReference type="PANTHER" id="PTHR24223:SF330">
    <property type="entry name" value="ATP-BINDING CASSETTE SUB-FAMILY C MEMBER 10"/>
    <property type="match status" value="1"/>
</dbReference>
<dbReference type="Gene3D" id="1.20.1560.10">
    <property type="entry name" value="ABC transporter type 1, transmembrane domain"/>
    <property type="match status" value="2"/>
</dbReference>
<name>A0A0B1SZY9_OESDE</name>
<dbReference type="CDD" id="cd18598">
    <property type="entry name" value="ABC_6TM_MRP7_D1_like"/>
    <property type="match status" value="1"/>
</dbReference>
<dbReference type="PROSITE" id="PS50929">
    <property type="entry name" value="ABC_TM1F"/>
    <property type="match status" value="2"/>
</dbReference>
<evidence type="ECO:0000256" key="7">
    <source>
        <dbReference type="ARBA" id="ARBA00022741"/>
    </source>
</evidence>
<evidence type="ECO:0000256" key="2">
    <source>
        <dbReference type="ARBA" id="ARBA00009726"/>
    </source>
</evidence>
<dbReference type="CDD" id="cd18605">
    <property type="entry name" value="ABC_6TM_MRP7_D2_like"/>
    <property type="match status" value="1"/>
</dbReference>
<dbReference type="GO" id="GO:0005524">
    <property type="term" value="F:ATP binding"/>
    <property type="evidence" value="ECO:0007669"/>
    <property type="project" value="UniProtKB-KW"/>
</dbReference>
<keyword evidence="7" id="KW-0547">Nucleotide-binding</keyword>
<evidence type="ECO:0000256" key="3">
    <source>
        <dbReference type="ARBA" id="ARBA00012191"/>
    </source>
</evidence>
<dbReference type="InterPro" id="IPR003439">
    <property type="entry name" value="ABC_transporter-like_ATP-bd"/>
</dbReference>
<evidence type="ECO:0000256" key="5">
    <source>
        <dbReference type="ARBA" id="ARBA00022692"/>
    </source>
</evidence>
<sequence length="994" mass="110617">MVGSVGNVIEWRKYKAMRYRRAESDGYVQLHGCADESAGFFSRIFFCWTNILIQKGGKLQLHTIDDVFQLPPSLEVAKIEREMVENSPTFYSDGQHYSLSSALLSTYGLAFFSLAILRLASDGFTFAGPILLHVLVEILEDPAPNSLGYLYASLMVVCSFLAALFSANFTFYMQKISLKVRAATVTAIYDKLLMVPISEMSKFSSGMILNFISTDVDRIVNFCNSFHAFWSLPVQLGIALYLLYREVGLAFLAGVMVAIILIPLNKKVTDSIGKMSVKLMHWKDQRIKLVREAMEGIRAVKASAWEPFFEKKISALREKELKYLKARKYLDAVCVYLWASAPLLITICILTTYTLCLQERLTAAKAFTCLALVNILIMPLNAFPWVLNGLVEALVSLRRLTRLFALNNMDVHDVYTLSGDADTLMYVREGNFFWRGSKNAISGVSFYGKKGKIIGISGDVGSGKSTLLLGLLGETKSLTECIGITQESVSTGIGYVGQERWLYRGTPQEIFGAEAAEFGADEEDTGAETELERIILQDEERQVGTVKASVVSAYMQATGPILSTVIMVALFLMQFSKNAADWWLSRWTEGQGNFTDNSEHTSMSNLLYGPRQIDLLDDAQMDRSVYFLIIYGCIATANTIFTCIRAFLFAYGGIQAARHLHSNLLHKLLKASASWWDRTPSGRVINRICSDVYTCDDNLPFQLNILLASLFNLIGTMVITIMGLPLMTPVILLLLTVYYFIQKYYRLTTVELKRLTSLSLSPFYSHLCDTVNGLVTIRAQRFVDRFAKELRERLTINLRAQFSSLAASQWLSIRLSLIAVSIVAAIALSAVVQHQLLGVDSGLVALAITYALSLTGLLNGLLGSFIETEKEMVSVERINDYLTNIAEEEDKGEAQPPSEFSGNIELKNVFLRYSRYLPLALDSVNVSIAAGEKVAIIGRTGSGKTTLLQALLRTVSIESGQILLDNVDISTLPLPLLRRVFGVVPQHPFIFRLV</sequence>
<keyword evidence="11 13" id="KW-0472">Membrane</keyword>
<dbReference type="InterPro" id="IPR011527">
    <property type="entry name" value="ABC1_TM_dom"/>
</dbReference>
<evidence type="ECO:0000313" key="16">
    <source>
        <dbReference type="Proteomes" id="UP000053660"/>
    </source>
</evidence>
<keyword evidence="4" id="KW-0813">Transport</keyword>
<organism evidence="15 16">
    <name type="scientific">Oesophagostomum dentatum</name>
    <name type="common">Nodular worm</name>
    <dbReference type="NCBI Taxonomy" id="61180"/>
    <lineage>
        <taxon>Eukaryota</taxon>
        <taxon>Metazoa</taxon>
        <taxon>Ecdysozoa</taxon>
        <taxon>Nematoda</taxon>
        <taxon>Chromadorea</taxon>
        <taxon>Rhabditida</taxon>
        <taxon>Rhabditina</taxon>
        <taxon>Rhabditomorpha</taxon>
        <taxon>Strongyloidea</taxon>
        <taxon>Strongylidae</taxon>
        <taxon>Oesophagostomum</taxon>
    </lineage>
</organism>
<dbReference type="Proteomes" id="UP000053660">
    <property type="component" value="Unassembled WGS sequence"/>
</dbReference>
<keyword evidence="9" id="KW-1278">Translocase</keyword>
<feature type="domain" description="ABC transmembrane type-1" evidence="14">
    <location>
        <begin position="114"/>
        <end position="392"/>
    </location>
</feature>
<evidence type="ECO:0000313" key="15">
    <source>
        <dbReference type="EMBL" id="KHJ88715.1"/>
    </source>
</evidence>
<evidence type="ECO:0000256" key="10">
    <source>
        <dbReference type="ARBA" id="ARBA00022989"/>
    </source>
</evidence>
<evidence type="ECO:0000256" key="6">
    <source>
        <dbReference type="ARBA" id="ARBA00022737"/>
    </source>
</evidence>
<dbReference type="FunFam" id="1.20.1560.10:FF:000037">
    <property type="entry name" value="ATP-binding cassette subfamily C member 10"/>
    <property type="match status" value="1"/>
</dbReference>
<dbReference type="EMBL" id="KN555352">
    <property type="protein sequence ID" value="KHJ88715.1"/>
    <property type="molecule type" value="Genomic_DNA"/>
</dbReference>
<comment type="catalytic activity">
    <reaction evidence="12">
        <text>ATP + H2O + xenobioticSide 1 = ADP + phosphate + xenobioticSide 2.</text>
        <dbReference type="EC" id="7.6.2.2"/>
    </reaction>
</comment>
<accession>A0A0B1SZY9</accession>
<feature type="domain" description="ABC transmembrane type-1" evidence="14">
    <location>
        <begin position="615"/>
        <end position="870"/>
    </location>
</feature>
<feature type="transmembrane region" description="Helical" evidence="13">
    <location>
        <begin position="557"/>
        <end position="575"/>
    </location>
</feature>
<dbReference type="GO" id="GO:0016020">
    <property type="term" value="C:membrane"/>
    <property type="evidence" value="ECO:0007669"/>
    <property type="project" value="UniProtKB-SubCell"/>
</dbReference>
<feature type="transmembrane region" description="Helical" evidence="13">
    <location>
        <begin position="843"/>
        <end position="866"/>
    </location>
</feature>
<feature type="transmembrane region" description="Helical" evidence="13">
    <location>
        <begin position="329"/>
        <end position="355"/>
    </location>
</feature>
<feature type="transmembrane region" description="Helical" evidence="13">
    <location>
        <begin position="710"/>
        <end position="741"/>
    </location>
</feature>
<dbReference type="PANTHER" id="PTHR24223">
    <property type="entry name" value="ATP-BINDING CASSETTE SUB-FAMILY C"/>
    <property type="match status" value="1"/>
</dbReference>
<keyword evidence="8" id="KW-0067">ATP-binding</keyword>
<dbReference type="FunFam" id="1.20.1560.10:FF:000013">
    <property type="entry name" value="ABC transporter C family member 2"/>
    <property type="match status" value="1"/>
</dbReference>
<dbReference type="Pfam" id="PF00005">
    <property type="entry name" value="ABC_tran"/>
    <property type="match status" value="2"/>
</dbReference>
<feature type="transmembrane region" description="Helical" evidence="13">
    <location>
        <begin position="219"/>
        <end position="241"/>
    </location>
</feature>
<evidence type="ECO:0000256" key="12">
    <source>
        <dbReference type="ARBA" id="ARBA00034018"/>
    </source>
</evidence>
<dbReference type="Pfam" id="PF00664">
    <property type="entry name" value="ABC_membrane"/>
    <property type="match status" value="2"/>
</dbReference>
<feature type="transmembrane region" description="Helical" evidence="13">
    <location>
        <begin position="375"/>
        <end position="395"/>
    </location>
</feature>
<keyword evidence="16" id="KW-1185">Reference proteome</keyword>
<keyword evidence="6" id="KW-0677">Repeat</keyword>
<dbReference type="Gene3D" id="3.40.50.300">
    <property type="entry name" value="P-loop containing nucleotide triphosphate hydrolases"/>
    <property type="match status" value="2"/>
</dbReference>
<feature type="transmembrane region" description="Helical" evidence="13">
    <location>
        <begin position="148"/>
        <end position="171"/>
    </location>
</feature>
<feature type="transmembrane region" description="Helical" evidence="13">
    <location>
        <begin position="247"/>
        <end position="265"/>
    </location>
</feature>
<dbReference type="EC" id="7.6.2.2" evidence="3"/>
<dbReference type="InterPro" id="IPR036640">
    <property type="entry name" value="ABC1_TM_sf"/>
</dbReference>
<evidence type="ECO:0000259" key="14">
    <source>
        <dbReference type="PROSITE" id="PS50929"/>
    </source>
</evidence>
<feature type="transmembrane region" description="Helical" evidence="13">
    <location>
        <begin position="811"/>
        <end position="831"/>
    </location>
</feature>
<dbReference type="GO" id="GO:0016887">
    <property type="term" value="F:ATP hydrolysis activity"/>
    <property type="evidence" value="ECO:0007669"/>
    <property type="project" value="InterPro"/>
</dbReference>
<feature type="transmembrane region" description="Helical" evidence="13">
    <location>
        <begin position="625"/>
        <end position="648"/>
    </location>
</feature>
<dbReference type="SUPFAM" id="SSF90123">
    <property type="entry name" value="ABC transporter transmembrane region"/>
    <property type="match status" value="2"/>
</dbReference>
<evidence type="ECO:0000256" key="13">
    <source>
        <dbReference type="SAM" id="Phobius"/>
    </source>
</evidence>
<keyword evidence="10 13" id="KW-1133">Transmembrane helix</keyword>
<evidence type="ECO:0000256" key="1">
    <source>
        <dbReference type="ARBA" id="ARBA00004141"/>
    </source>
</evidence>
<evidence type="ECO:0000256" key="8">
    <source>
        <dbReference type="ARBA" id="ARBA00022840"/>
    </source>
</evidence>
<evidence type="ECO:0000256" key="9">
    <source>
        <dbReference type="ARBA" id="ARBA00022967"/>
    </source>
</evidence>
<gene>
    <name evidence="15" type="ORF">OESDEN_11488</name>
</gene>
<comment type="similarity">
    <text evidence="2">Belongs to the ABC transporter superfamily. ABCC family. Conjugate transporter (TC 3.A.1.208) subfamily.</text>
</comment>
<proteinExistence type="inferred from homology"/>
<dbReference type="SUPFAM" id="SSF52540">
    <property type="entry name" value="P-loop containing nucleoside triphosphate hydrolases"/>
    <property type="match status" value="2"/>
</dbReference>
<dbReference type="GO" id="GO:0008559">
    <property type="term" value="F:ABC-type xenobiotic transporter activity"/>
    <property type="evidence" value="ECO:0007669"/>
    <property type="project" value="UniProtKB-EC"/>
</dbReference>
<evidence type="ECO:0000256" key="11">
    <source>
        <dbReference type="ARBA" id="ARBA00023136"/>
    </source>
</evidence>
<reference evidence="15 16" key="1">
    <citation type="submission" date="2014-03" db="EMBL/GenBank/DDBJ databases">
        <title>Draft genome of the hookworm Oesophagostomum dentatum.</title>
        <authorList>
            <person name="Mitreva M."/>
        </authorList>
    </citation>
    <scope>NUCLEOTIDE SEQUENCE [LARGE SCALE GENOMIC DNA]</scope>
    <source>
        <strain evidence="15 16">OD-Hann</strain>
    </source>
</reference>
<dbReference type="AlphaFoldDB" id="A0A0B1SZY9"/>
<protein>
    <recommendedName>
        <fullName evidence="3">ABC-type xenobiotic transporter</fullName>
        <ecNumber evidence="3">7.6.2.2</ecNumber>
    </recommendedName>
</protein>